<proteinExistence type="predicted"/>
<name>A0ABT5KCZ4_9BURK</name>
<dbReference type="RefSeq" id="WP_273600028.1">
    <property type="nucleotide sequence ID" value="NZ_JAQQXT010000004.1"/>
</dbReference>
<sequence length="187" mass="21286">MPQAIKTPTSIKKVNRQSEKSEGLIGIIRNQEPLNESADYLHHKRLAKIEHGVHLRTGWGRRSVSKALVITQASTRYFDLIEQARRNISDLFTHAEFATMLSTTCSEIWDWRPGCSMAVVVADSNGIDLYCELTDECDLHVLLKKLLQLDMLENEALFDICECAWRGASNLDLEDYLENFDFLLKAG</sequence>
<keyword evidence="2" id="KW-1185">Reference proteome</keyword>
<organism evidence="1 2">
    <name type="scientific">Roseateles albus</name>
    <dbReference type="NCBI Taxonomy" id="2987525"/>
    <lineage>
        <taxon>Bacteria</taxon>
        <taxon>Pseudomonadati</taxon>
        <taxon>Pseudomonadota</taxon>
        <taxon>Betaproteobacteria</taxon>
        <taxon>Burkholderiales</taxon>
        <taxon>Sphaerotilaceae</taxon>
        <taxon>Roseateles</taxon>
    </lineage>
</organism>
<gene>
    <name evidence="1" type="ORF">PRZ03_09200</name>
</gene>
<evidence type="ECO:0000313" key="2">
    <source>
        <dbReference type="Proteomes" id="UP001221189"/>
    </source>
</evidence>
<dbReference type="EMBL" id="JAQQXT010000004">
    <property type="protein sequence ID" value="MDC8771743.1"/>
    <property type="molecule type" value="Genomic_DNA"/>
</dbReference>
<accession>A0ABT5KCZ4</accession>
<dbReference type="Proteomes" id="UP001221189">
    <property type="component" value="Unassembled WGS sequence"/>
</dbReference>
<protein>
    <submittedName>
        <fullName evidence="1">Uncharacterized protein</fullName>
    </submittedName>
</protein>
<reference evidence="1 2" key="1">
    <citation type="submission" date="2022-10" db="EMBL/GenBank/DDBJ databases">
        <title>Paucibacter sp. hw1 Genome sequencing.</title>
        <authorList>
            <person name="Park S."/>
        </authorList>
    </citation>
    <scope>NUCLEOTIDE SEQUENCE [LARGE SCALE GENOMIC DNA]</scope>
    <source>
        <strain evidence="2">hw1</strain>
    </source>
</reference>
<evidence type="ECO:0000313" key="1">
    <source>
        <dbReference type="EMBL" id="MDC8771743.1"/>
    </source>
</evidence>
<comment type="caution">
    <text evidence="1">The sequence shown here is derived from an EMBL/GenBank/DDBJ whole genome shotgun (WGS) entry which is preliminary data.</text>
</comment>